<dbReference type="PANTHER" id="PTHR43081">
    <property type="entry name" value="ADENYLATE CYCLASE, TERMINAL-DIFFERENTIATION SPECIFIC-RELATED"/>
    <property type="match status" value="1"/>
</dbReference>
<dbReference type="InterPro" id="IPR001054">
    <property type="entry name" value="A/G_cyclase"/>
</dbReference>
<dbReference type="PROSITE" id="PS50125">
    <property type="entry name" value="GUANYLATE_CYCLASE_2"/>
    <property type="match status" value="1"/>
</dbReference>
<feature type="domain" description="Guanylate cyclase" evidence="2">
    <location>
        <begin position="177"/>
        <end position="306"/>
    </location>
</feature>
<sequence>MSNKIKSFFQLLLISSIFWVFAFVLFTAIRYNGLEEELSLFTDDILYLPVNAYYKHAIIVGLIISVFYAIIEFVFDRLSKRVVLGLSIVFKSLVYFVLIIVVLSGISFLLEEQIDRDLPNEKGWWRDDPFFWITVIYFVVASIIFSLIRVANDRFGRGNFIQVLVGKYKRPKEQEHILMFIDLKDSTKIAEKLGHQKYSQFIQDCFIDLNMSLNNYGAEVYQYVGDEAVIYWPSNRGFKNNNCINLFFAFQKRLEKKQSYYTNKYAFNPKFKAGLHFGKLMVAEIGTIKKDLAFHGDVINTASRIQSLCNTFNKSLLVSESVIEKLSVSDTHYELLSHDMELRGKEERLRIYAINQG</sequence>
<feature type="transmembrane region" description="Helical" evidence="1">
    <location>
        <begin position="12"/>
        <end position="33"/>
    </location>
</feature>
<keyword evidence="1" id="KW-1133">Transmembrane helix</keyword>
<evidence type="ECO:0000259" key="2">
    <source>
        <dbReference type="PROSITE" id="PS50125"/>
    </source>
</evidence>
<accession>A0ABQ2BZQ7</accession>
<feature type="transmembrane region" description="Helical" evidence="1">
    <location>
        <begin position="53"/>
        <end position="75"/>
    </location>
</feature>
<gene>
    <name evidence="3" type="primary">cyaA</name>
    <name evidence="3" type="ORF">GCM10011444_15920</name>
</gene>
<proteinExistence type="predicted"/>
<evidence type="ECO:0000313" key="4">
    <source>
        <dbReference type="Proteomes" id="UP000624701"/>
    </source>
</evidence>
<reference evidence="4" key="1">
    <citation type="journal article" date="2019" name="Int. J. Syst. Evol. Microbiol.">
        <title>The Global Catalogue of Microorganisms (GCM) 10K type strain sequencing project: providing services to taxonomists for standard genome sequencing and annotation.</title>
        <authorList>
            <consortium name="The Broad Institute Genomics Platform"/>
            <consortium name="The Broad Institute Genome Sequencing Center for Infectious Disease"/>
            <person name="Wu L."/>
            <person name="Ma J."/>
        </authorList>
    </citation>
    <scope>NUCLEOTIDE SEQUENCE [LARGE SCALE GENOMIC DNA]</scope>
    <source>
        <strain evidence="4">CCM 8681</strain>
    </source>
</reference>
<feature type="transmembrane region" description="Helical" evidence="1">
    <location>
        <begin position="82"/>
        <end position="110"/>
    </location>
</feature>
<dbReference type="Proteomes" id="UP000624701">
    <property type="component" value="Unassembled WGS sequence"/>
</dbReference>
<name>A0ABQ2BZQ7_9FLAO</name>
<keyword evidence="4" id="KW-1185">Reference proteome</keyword>
<evidence type="ECO:0000256" key="1">
    <source>
        <dbReference type="SAM" id="Phobius"/>
    </source>
</evidence>
<dbReference type="Gene3D" id="3.30.70.1230">
    <property type="entry name" value="Nucleotide cyclase"/>
    <property type="match status" value="1"/>
</dbReference>
<dbReference type="EMBL" id="BMDQ01000001">
    <property type="protein sequence ID" value="GGI57283.1"/>
    <property type="molecule type" value="Genomic_DNA"/>
</dbReference>
<keyword evidence="1" id="KW-0812">Transmembrane</keyword>
<dbReference type="Pfam" id="PF00211">
    <property type="entry name" value="Guanylate_cyc"/>
    <property type="match status" value="1"/>
</dbReference>
<dbReference type="PANTHER" id="PTHR43081:SF1">
    <property type="entry name" value="ADENYLATE CYCLASE, TERMINAL-DIFFERENTIATION SPECIFIC"/>
    <property type="match status" value="1"/>
</dbReference>
<organism evidence="3 4">
    <name type="scientific">Winogradskyella haliclonae</name>
    <dbReference type="NCBI Taxonomy" id="2048558"/>
    <lineage>
        <taxon>Bacteria</taxon>
        <taxon>Pseudomonadati</taxon>
        <taxon>Bacteroidota</taxon>
        <taxon>Flavobacteriia</taxon>
        <taxon>Flavobacteriales</taxon>
        <taxon>Flavobacteriaceae</taxon>
        <taxon>Winogradskyella</taxon>
    </lineage>
</organism>
<dbReference type="InterPro" id="IPR050697">
    <property type="entry name" value="Adenylyl/Guanylyl_Cyclase_3/4"/>
</dbReference>
<dbReference type="SUPFAM" id="SSF55073">
    <property type="entry name" value="Nucleotide cyclase"/>
    <property type="match status" value="1"/>
</dbReference>
<protein>
    <submittedName>
        <fullName evidence="3">Guanylate cyclase</fullName>
    </submittedName>
</protein>
<comment type="caution">
    <text evidence="3">The sequence shown here is derived from an EMBL/GenBank/DDBJ whole genome shotgun (WGS) entry which is preliminary data.</text>
</comment>
<dbReference type="RefSeq" id="WP_188374154.1">
    <property type="nucleotide sequence ID" value="NZ_BMDQ01000001.1"/>
</dbReference>
<feature type="transmembrane region" description="Helical" evidence="1">
    <location>
        <begin position="130"/>
        <end position="148"/>
    </location>
</feature>
<keyword evidence="1" id="KW-0472">Membrane</keyword>
<dbReference type="CDD" id="cd07302">
    <property type="entry name" value="CHD"/>
    <property type="match status" value="1"/>
</dbReference>
<evidence type="ECO:0000313" key="3">
    <source>
        <dbReference type="EMBL" id="GGI57283.1"/>
    </source>
</evidence>
<dbReference type="InterPro" id="IPR029787">
    <property type="entry name" value="Nucleotide_cyclase"/>
</dbReference>